<keyword evidence="2" id="KW-0479">Metal-binding</keyword>
<dbReference type="InterPro" id="IPR034751">
    <property type="entry name" value="Yippee"/>
</dbReference>
<evidence type="ECO:0000256" key="3">
    <source>
        <dbReference type="ARBA" id="ARBA00022833"/>
    </source>
</evidence>
<dbReference type="RefSeq" id="XP_020046614.1">
    <property type="nucleotide sequence ID" value="XM_020190654.1"/>
</dbReference>
<dbReference type="STRING" id="1344418.A0A1D2VFQ3"/>
<dbReference type="InterPro" id="IPR039058">
    <property type="entry name" value="Yippee_fam"/>
</dbReference>
<sequence>MGLRYSTYLEAVGNEKIYGCRSCKTHISVSSVILSKDYISENGRAYLLNNVINTIECVEDAEKIEMLSGVYLICKIKCHQCDKVLGWKYLFSYDKSQNFKVDKYVLELKKLAICY</sequence>
<dbReference type="Proteomes" id="UP000095038">
    <property type="component" value="Unassembled WGS sequence"/>
</dbReference>
<dbReference type="InterPro" id="IPR004910">
    <property type="entry name" value="Yippee/Mis18/Cereblon"/>
</dbReference>
<dbReference type="GeneID" id="30964290"/>
<organism evidence="6 7">
    <name type="scientific">Ascoidea rubescens DSM 1968</name>
    <dbReference type="NCBI Taxonomy" id="1344418"/>
    <lineage>
        <taxon>Eukaryota</taxon>
        <taxon>Fungi</taxon>
        <taxon>Dikarya</taxon>
        <taxon>Ascomycota</taxon>
        <taxon>Saccharomycotina</taxon>
        <taxon>Saccharomycetes</taxon>
        <taxon>Ascoideaceae</taxon>
        <taxon>Ascoidea</taxon>
    </lineage>
</organism>
<feature type="domain" description="Yippee" evidence="5">
    <location>
        <begin position="16"/>
        <end position="115"/>
    </location>
</feature>
<evidence type="ECO:0000256" key="4">
    <source>
        <dbReference type="RuleBase" id="RU110713"/>
    </source>
</evidence>
<evidence type="ECO:0000256" key="2">
    <source>
        <dbReference type="ARBA" id="ARBA00022723"/>
    </source>
</evidence>
<dbReference type="PANTHER" id="PTHR13848">
    <property type="entry name" value="PROTEIN YIPPEE-LIKE CG15309-RELATED"/>
    <property type="match status" value="1"/>
</dbReference>
<comment type="similarity">
    <text evidence="1 4">Belongs to the yippee family.</text>
</comment>
<dbReference type="OrthoDB" id="6407410at2759"/>
<evidence type="ECO:0000313" key="7">
    <source>
        <dbReference type="Proteomes" id="UP000095038"/>
    </source>
</evidence>
<evidence type="ECO:0000313" key="6">
    <source>
        <dbReference type="EMBL" id="ODV60307.1"/>
    </source>
</evidence>
<dbReference type="Pfam" id="PF03226">
    <property type="entry name" value="Yippee-Mis18"/>
    <property type="match status" value="1"/>
</dbReference>
<gene>
    <name evidence="6" type="ORF">ASCRUDRAFT_35927</name>
</gene>
<evidence type="ECO:0000256" key="1">
    <source>
        <dbReference type="ARBA" id="ARBA00005613"/>
    </source>
</evidence>
<name>A0A1D2VFQ3_9ASCO</name>
<dbReference type="AlphaFoldDB" id="A0A1D2VFQ3"/>
<accession>A0A1D2VFQ3</accession>
<dbReference type="FunCoup" id="A0A1D2VFQ3">
    <property type="interactions" value="371"/>
</dbReference>
<keyword evidence="7" id="KW-1185">Reference proteome</keyword>
<dbReference type="EMBL" id="KV454482">
    <property type="protein sequence ID" value="ODV60307.1"/>
    <property type="molecule type" value="Genomic_DNA"/>
</dbReference>
<protein>
    <recommendedName>
        <fullName evidence="4">Protein yippee-like</fullName>
    </recommendedName>
</protein>
<dbReference type="PROSITE" id="PS51792">
    <property type="entry name" value="YIPPEE"/>
    <property type="match status" value="1"/>
</dbReference>
<dbReference type="InParanoid" id="A0A1D2VFQ3"/>
<reference evidence="7" key="1">
    <citation type="submission" date="2016-05" db="EMBL/GenBank/DDBJ databases">
        <title>Comparative genomics of biotechnologically important yeasts.</title>
        <authorList>
            <consortium name="DOE Joint Genome Institute"/>
            <person name="Riley R."/>
            <person name="Haridas S."/>
            <person name="Wolfe K.H."/>
            <person name="Lopes M.R."/>
            <person name="Hittinger C.T."/>
            <person name="Goker M."/>
            <person name="Salamov A."/>
            <person name="Wisecaver J."/>
            <person name="Long T.M."/>
            <person name="Aerts A.L."/>
            <person name="Barry K."/>
            <person name="Choi C."/>
            <person name="Clum A."/>
            <person name="Coughlan A.Y."/>
            <person name="Deshpande S."/>
            <person name="Douglass A.P."/>
            <person name="Hanson S.J."/>
            <person name="Klenk H.-P."/>
            <person name="Labutti K."/>
            <person name="Lapidus A."/>
            <person name="Lindquist E."/>
            <person name="Lipzen A."/>
            <person name="Meier-Kolthoff J.P."/>
            <person name="Ohm R.A."/>
            <person name="Otillar R.P."/>
            <person name="Pangilinan J."/>
            <person name="Peng Y."/>
            <person name="Rokas A."/>
            <person name="Rosa C.A."/>
            <person name="Scheuner C."/>
            <person name="Sibirny A.A."/>
            <person name="Slot J.C."/>
            <person name="Stielow J.B."/>
            <person name="Sun H."/>
            <person name="Kurtzman C.P."/>
            <person name="Blackwell M."/>
            <person name="Grigoriev I.V."/>
            <person name="Jeffries T.W."/>
        </authorList>
    </citation>
    <scope>NUCLEOTIDE SEQUENCE [LARGE SCALE GENOMIC DNA]</scope>
    <source>
        <strain evidence="7">DSM 1968</strain>
    </source>
</reference>
<proteinExistence type="inferred from homology"/>
<evidence type="ECO:0000259" key="5">
    <source>
        <dbReference type="PROSITE" id="PS51792"/>
    </source>
</evidence>
<dbReference type="GO" id="GO:0046872">
    <property type="term" value="F:metal ion binding"/>
    <property type="evidence" value="ECO:0007669"/>
    <property type="project" value="UniProtKB-KW"/>
</dbReference>
<keyword evidence="3" id="KW-0862">Zinc</keyword>